<proteinExistence type="predicted"/>
<dbReference type="AlphaFoldDB" id="A0A0F9PA12"/>
<organism evidence="1">
    <name type="scientific">marine sediment metagenome</name>
    <dbReference type="NCBI Taxonomy" id="412755"/>
    <lineage>
        <taxon>unclassified sequences</taxon>
        <taxon>metagenomes</taxon>
        <taxon>ecological metagenomes</taxon>
    </lineage>
</organism>
<name>A0A0F9PA12_9ZZZZ</name>
<dbReference type="EMBL" id="LAZR01003161">
    <property type="protein sequence ID" value="KKN21277.1"/>
    <property type="molecule type" value="Genomic_DNA"/>
</dbReference>
<sequence length="83" mass="9426">MGGGVFHEDVLNLLEGLSRDYRSEMMLSCACTIPHFQGANACLSCPSYLREYGTPVPPDEPPVHHQLYRVIDGELYKVRDSRW</sequence>
<evidence type="ECO:0000313" key="1">
    <source>
        <dbReference type="EMBL" id="KKN21277.1"/>
    </source>
</evidence>
<protein>
    <submittedName>
        <fullName evidence="1">Uncharacterized protein</fullName>
    </submittedName>
</protein>
<reference evidence="1" key="1">
    <citation type="journal article" date="2015" name="Nature">
        <title>Complex archaea that bridge the gap between prokaryotes and eukaryotes.</title>
        <authorList>
            <person name="Spang A."/>
            <person name="Saw J.H."/>
            <person name="Jorgensen S.L."/>
            <person name="Zaremba-Niedzwiedzka K."/>
            <person name="Martijn J."/>
            <person name="Lind A.E."/>
            <person name="van Eijk R."/>
            <person name="Schleper C."/>
            <person name="Guy L."/>
            <person name="Ettema T.J."/>
        </authorList>
    </citation>
    <scope>NUCLEOTIDE SEQUENCE</scope>
</reference>
<gene>
    <name evidence="1" type="ORF">LCGC14_0927080</name>
</gene>
<comment type="caution">
    <text evidence="1">The sequence shown here is derived from an EMBL/GenBank/DDBJ whole genome shotgun (WGS) entry which is preliminary data.</text>
</comment>
<accession>A0A0F9PA12</accession>